<reference evidence="2" key="1">
    <citation type="submission" date="2022-06" db="EMBL/GenBank/DDBJ databases">
        <title>Draft genome sequences of Leminorella grimontii str. JCM5902.</title>
        <authorList>
            <person name="Wakabayashi Y."/>
            <person name="Kojima K."/>
        </authorList>
    </citation>
    <scope>NUCLEOTIDE SEQUENCE</scope>
    <source>
        <strain evidence="2">JCM 5902</strain>
    </source>
</reference>
<dbReference type="NCBIfam" id="NF040717">
    <property type="entry name" value="BcsR_only"/>
    <property type="match status" value="1"/>
</dbReference>
<feature type="region of interest" description="Disordered" evidence="1">
    <location>
        <begin position="1"/>
        <end position="27"/>
    </location>
</feature>
<evidence type="ECO:0000313" key="3">
    <source>
        <dbReference type="Proteomes" id="UP001058124"/>
    </source>
</evidence>
<evidence type="ECO:0008006" key="4">
    <source>
        <dbReference type="Google" id="ProtNLM"/>
    </source>
</evidence>
<accession>A0AAV5N4L7</accession>
<evidence type="ECO:0000313" key="2">
    <source>
        <dbReference type="EMBL" id="GKX55632.1"/>
    </source>
</evidence>
<organism evidence="2 3">
    <name type="scientific">Leminorella grimontii</name>
    <dbReference type="NCBI Taxonomy" id="82981"/>
    <lineage>
        <taxon>Bacteria</taxon>
        <taxon>Pseudomonadati</taxon>
        <taxon>Pseudomonadota</taxon>
        <taxon>Gammaproteobacteria</taxon>
        <taxon>Enterobacterales</taxon>
        <taxon>Budviciaceae</taxon>
        <taxon>Leminorella</taxon>
    </lineage>
</organism>
<dbReference type="Proteomes" id="UP001058124">
    <property type="component" value="Unassembled WGS sequence"/>
</dbReference>
<sequence length="75" mass="8143">MSDEITDADEGQQQGRNQTQGLNASNGDRSDIVAVAKAYHLSSVDYQDFSGSHALAAARSRWPLLAELHDKKVEA</sequence>
<feature type="compositionally biased region" description="Polar residues" evidence="1">
    <location>
        <begin position="11"/>
        <end position="27"/>
    </location>
</feature>
<dbReference type="Pfam" id="PF10945">
    <property type="entry name" value="CBP_BcsR"/>
    <property type="match status" value="1"/>
</dbReference>
<dbReference type="InterPro" id="IPR024487">
    <property type="entry name" value="CBP_BcsR"/>
</dbReference>
<dbReference type="EMBL" id="BRLH01000003">
    <property type="protein sequence ID" value="GKX55632.1"/>
    <property type="molecule type" value="Genomic_DNA"/>
</dbReference>
<dbReference type="RefSeq" id="WP_036023366.1">
    <property type="nucleotide sequence ID" value="NZ_BRLH01000003.1"/>
</dbReference>
<gene>
    <name evidence="2" type="ORF">SOASR030_17440</name>
</gene>
<comment type="caution">
    <text evidence="2">The sequence shown here is derived from an EMBL/GenBank/DDBJ whole genome shotgun (WGS) entry which is preliminary data.</text>
</comment>
<evidence type="ECO:0000256" key="1">
    <source>
        <dbReference type="SAM" id="MobiDB-lite"/>
    </source>
</evidence>
<dbReference type="AlphaFoldDB" id="A0AAV5N4L7"/>
<feature type="compositionally biased region" description="Acidic residues" evidence="1">
    <location>
        <begin position="1"/>
        <end position="10"/>
    </location>
</feature>
<keyword evidence="3" id="KW-1185">Reference proteome</keyword>
<protein>
    <recommendedName>
        <fullName evidence="4">Cellulose biosynthesis protein BcsR</fullName>
    </recommendedName>
</protein>
<name>A0AAV5N4L7_9GAMM</name>
<proteinExistence type="predicted"/>